<evidence type="ECO:0000313" key="2">
    <source>
        <dbReference type="Proteomes" id="UP000050902"/>
    </source>
</evidence>
<keyword evidence="2" id="KW-1185">Reference proteome</keyword>
<organism evidence="1 2">
    <name type="scientific">Stenotrophomonas nitritireducens</name>
    <dbReference type="NCBI Taxonomy" id="83617"/>
    <lineage>
        <taxon>Bacteria</taxon>
        <taxon>Pseudomonadati</taxon>
        <taxon>Pseudomonadota</taxon>
        <taxon>Gammaproteobacteria</taxon>
        <taxon>Lysobacterales</taxon>
        <taxon>Lysobacteraceae</taxon>
        <taxon>Stenotrophomonas</taxon>
    </lineage>
</organism>
<evidence type="ECO:0008006" key="3">
    <source>
        <dbReference type="Google" id="ProtNLM"/>
    </source>
</evidence>
<dbReference type="InterPro" id="IPR027417">
    <property type="entry name" value="P-loop_NTPase"/>
</dbReference>
<reference evidence="1 2" key="1">
    <citation type="submission" date="2015-05" db="EMBL/GenBank/DDBJ databases">
        <title>Genome sequencing and analysis of members of genus Stenotrophomonas.</title>
        <authorList>
            <person name="Patil P.P."/>
            <person name="Midha S."/>
            <person name="Patil P.B."/>
        </authorList>
    </citation>
    <scope>NUCLEOTIDE SEQUENCE [LARGE SCALE GENOMIC DNA]</scope>
    <source>
        <strain evidence="1 2">DSM 12575</strain>
    </source>
</reference>
<dbReference type="SUPFAM" id="SSF52540">
    <property type="entry name" value="P-loop containing nucleoside triphosphate hydrolases"/>
    <property type="match status" value="1"/>
</dbReference>
<dbReference type="Gene3D" id="3.40.50.300">
    <property type="entry name" value="P-loop containing nucleotide triphosphate hydrolases"/>
    <property type="match status" value="1"/>
</dbReference>
<sequence length="1496" mass="166035">MLSAITGIGFRLAASGQQDGTDGDSAQPVDFLSYECKRHDAHVDSQSVLSKLAELSTRQDVDLWVLAGTAPVHSQLARKITAIGQAQSLETLVLDWTETTSLPPLAVACAMVASDVLEFMSSGGLSEQDLQCIRDELGRVPLDERFLSHSDAIRAQLDTARLGLEGIRQRNIAWMQSRLSDRDTARIAFGQPLAPRAATKSHTLARPRITSRVQSFLRGEGNQSPLFILGNEGVGKSWAVAQAWALESEPPALFICSADQFMQIVPGEAIKVVAKIIAKQCGAQTHESENIRWQRKLERWLSTTHHNVRFLIYLDGINQQQTVDWARLIDALDAQIRPAGGRVIVSSRRAYFDSYLSGRLMSTRPHTISVPQWDEEERDAILRQRGLDPAIVTRMVLESLRNPRLLGIALDLLDNEAIASLEQLDIGTLLFAHLLAANQSSQQPMPAHLLVRRLSDHAKQLIAKVNNGQFEDLLIFEDLESVVEEHYFHPIEHDPTRYILSQDGLRLALALAVLDHLRQAMRNGRPLVPSALALIDPVAALDDASGVVLAALSISCADDKESDQIRIALLVAFAEMQNPSHDDLAPFIARAITRPATFMEAAYTLCLGRNNRPNLNWIKLAIWDAASNTAAWTVVSDHLLRWLRTHTLDPTRVLSHRHGDDPEQLKTKLQEAADKLDNAIDALTPAERPLLDSLNRVTEDSAPLHELAIALMAGRPLAPFADAFAAFALGCHLDPTPFTAVDRLTWICRLNTVDWPAMREAILMWADRLTGAESSPSARWSGATLLYMTGHPEDAIRGYSLRMSMSQRMTHWQRLKRSWRAMDASDVNSSEPEDLDECEQRFRELPVSKLSLTFGVTSEDHTFREALAPLARFRPDIAISKIRELAIDAPTRSGMPFRQGLLKAHKHGAALTPEIATTYLKLRERDLLQRCTKLSSEHPALLSSTCLDLALPHITPEQQLEAFSFEGADRHVWHRLVAKFKAAELQPQDIDTALAMAIDSRKDIATCYLLCLLSTIPMLDSRGQTALDLPHSSCEMIRIHALALIEAQGTRFQLQQFVASEWDAAGKSAAEAYYGSLVLLRALSEADADLASVARRITPDLFGALATASDTGAKLCAEFLESNIRHALRSTIPPPAVDISVNDSIDGIATNISVSTKPSAESIADAFRNFGDLAASETEDREKSDVFNEFVDMLEAQKVSFVLRPLTPEQTASILRACPERIDHWIELLLPPDSVPNWICKGIALAFAAHLAADDADTALRLIDGYTRVDDIVTRSFGFTRLDMLQQAIWSSTSSEEFNLKRRNRLALASNDAALAQEVMAAERWGHTKFLDDLVREWVSAPEPALRARAISIQGWRGLSDVWPAELEAAAGTVGFLAQVHTAAKNAHDKNRNARYWYEKMCHATTSVDFWRSMTLMSNTVDHRTDLWREIPAQASKWVSIYEADILDATRNAIRHQKSKLERTLYGINKPPQIYLIKPHEAAPGKRLEEIEGAAL</sequence>
<gene>
    <name evidence="1" type="ORF">ABB22_02370</name>
</gene>
<dbReference type="Proteomes" id="UP000050902">
    <property type="component" value="Unassembled WGS sequence"/>
</dbReference>
<protein>
    <recommendedName>
        <fullName evidence="3">ATP-binding protein</fullName>
    </recommendedName>
</protein>
<accession>A0ABR5NNC8</accession>
<proteinExistence type="predicted"/>
<name>A0ABR5NNC8_9GAMM</name>
<evidence type="ECO:0000313" key="1">
    <source>
        <dbReference type="EMBL" id="KRG60237.1"/>
    </source>
</evidence>
<dbReference type="EMBL" id="LDJG01000003">
    <property type="protein sequence ID" value="KRG60237.1"/>
    <property type="molecule type" value="Genomic_DNA"/>
</dbReference>
<comment type="caution">
    <text evidence="1">The sequence shown here is derived from an EMBL/GenBank/DDBJ whole genome shotgun (WGS) entry which is preliminary data.</text>
</comment>